<keyword evidence="1" id="KW-0732">Signal</keyword>
<accession>A0A150WH11</accession>
<evidence type="ECO:0000313" key="2">
    <source>
        <dbReference type="EMBL" id="KYG62111.1"/>
    </source>
</evidence>
<feature type="signal peptide" evidence="1">
    <location>
        <begin position="1"/>
        <end position="23"/>
    </location>
</feature>
<dbReference type="OrthoDB" id="5288215at2"/>
<gene>
    <name evidence="2" type="ORF">AZI85_07895</name>
</gene>
<evidence type="ECO:0000313" key="3">
    <source>
        <dbReference type="Proteomes" id="UP000075391"/>
    </source>
</evidence>
<dbReference type="EMBL" id="LUKF01000016">
    <property type="protein sequence ID" value="KYG62111.1"/>
    <property type="molecule type" value="Genomic_DNA"/>
</dbReference>
<dbReference type="RefSeq" id="WP_063244222.1">
    <property type="nucleotide sequence ID" value="NZ_LUKF01000016.1"/>
</dbReference>
<reference evidence="2 3" key="1">
    <citation type="submission" date="2016-03" db="EMBL/GenBank/DDBJ databases">
        <authorList>
            <person name="Ploux O."/>
        </authorList>
    </citation>
    <scope>NUCLEOTIDE SEQUENCE [LARGE SCALE GENOMIC DNA]</scope>
    <source>
        <strain evidence="2 3">BER2</strain>
    </source>
</reference>
<dbReference type="Proteomes" id="UP000075391">
    <property type="component" value="Unassembled WGS sequence"/>
</dbReference>
<organism evidence="2 3">
    <name type="scientific">Bdellovibrio bacteriovorus</name>
    <dbReference type="NCBI Taxonomy" id="959"/>
    <lineage>
        <taxon>Bacteria</taxon>
        <taxon>Pseudomonadati</taxon>
        <taxon>Bdellovibrionota</taxon>
        <taxon>Bdellovibrionia</taxon>
        <taxon>Bdellovibrionales</taxon>
        <taxon>Pseudobdellovibrionaceae</taxon>
        <taxon>Bdellovibrio</taxon>
    </lineage>
</organism>
<evidence type="ECO:0000256" key="1">
    <source>
        <dbReference type="SAM" id="SignalP"/>
    </source>
</evidence>
<comment type="caution">
    <text evidence="2">The sequence shown here is derived from an EMBL/GenBank/DDBJ whole genome shotgun (WGS) entry which is preliminary data.</text>
</comment>
<name>A0A150WH11_BDEBC</name>
<protein>
    <recommendedName>
        <fullName evidence="4">CHAT domain-containing protein</fullName>
    </recommendedName>
</protein>
<proteinExistence type="predicted"/>
<feature type="chain" id="PRO_5007572839" description="CHAT domain-containing protein" evidence="1">
    <location>
        <begin position="24"/>
        <end position="403"/>
    </location>
</feature>
<dbReference type="AlphaFoldDB" id="A0A150WH11"/>
<evidence type="ECO:0008006" key="4">
    <source>
        <dbReference type="Google" id="ProtNLM"/>
    </source>
</evidence>
<sequence length="403" mass="44848">MNFKFILGAFLCLSGIATQKAHAYFIASEPATIRAGVPTDVFVAGFGADQGNQFLKTAILAAKVSRDRFPERQRVIISPVNEYFEAERSMLANAGFGFRKADKDELVKSRLILAMRYLNAPISSLQFFGHANTYNGFRLQDKRDRINHEDEEFAQIGSLLAPNAIVVFNSCNSGWLLAPTGAKLWRRPVFGSMTSSDFHEPMSDGQWYEHNPGSFPENLSRIGQTTSVIRQSLDCGTRKCLRLRPVNTAYYDDFGRFSKGLGFYKVFSPVESLIPQALIHYTLLSPTVTPLSKQSSRQEMINAVVDWMCPVDKSSKKRNACREAIETKAYESNRTMNFFSGTPVACGNTTCATIVKCNVLKAVVGAVPCKTVDLDDTKSTVFSDQMRQIMKGLDLFEAGQLKL</sequence>